<proteinExistence type="predicted"/>
<dbReference type="AlphaFoldDB" id="A0A5J5D1V4"/>
<evidence type="ECO:0000313" key="2">
    <source>
        <dbReference type="Proteomes" id="UP000327493"/>
    </source>
</evidence>
<comment type="caution">
    <text evidence="1">The sequence shown here is derived from an EMBL/GenBank/DDBJ whole genome shotgun (WGS) entry which is preliminary data.</text>
</comment>
<dbReference type="Proteomes" id="UP000327493">
    <property type="component" value="Chromosome 13"/>
</dbReference>
<name>A0A5J5D1V4_9PERO</name>
<protein>
    <submittedName>
        <fullName evidence="1">Uncharacterized protein</fullName>
    </submittedName>
</protein>
<sequence>MSNDVNRHKVFYTTRVRTTLKNDGCWIKKAQEETEEQCKARTDHAVEIRPAPVRPNSYVLSTTKKF</sequence>
<organism evidence="1 2">
    <name type="scientific">Etheostoma spectabile</name>
    <name type="common">orangethroat darter</name>
    <dbReference type="NCBI Taxonomy" id="54343"/>
    <lineage>
        <taxon>Eukaryota</taxon>
        <taxon>Metazoa</taxon>
        <taxon>Chordata</taxon>
        <taxon>Craniata</taxon>
        <taxon>Vertebrata</taxon>
        <taxon>Euteleostomi</taxon>
        <taxon>Actinopterygii</taxon>
        <taxon>Neopterygii</taxon>
        <taxon>Teleostei</taxon>
        <taxon>Neoteleostei</taxon>
        <taxon>Acanthomorphata</taxon>
        <taxon>Eupercaria</taxon>
        <taxon>Perciformes</taxon>
        <taxon>Percoidei</taxon>
        <taxon>Percidae</taxon>
        <taxon>Etheostomatinae</taxon>
        <taxon>Etheostoma</taxon>
    </lineage>
</organism>
<keyword evidence="2" id="KW-1185">Reference proteome</keyword>
<gene>
    <name evidence="1" type="ORF">FQN60_000939</name>
</gene>
<reference evidence="1 2" key="1">
    <citation type="submission" date="2019-08" db="EMBL/GenBank/DDBJ databases">
        <title>A chromosome-level genome assembly, high-density linkage maps, and genome scans reveal the genomic architecture of hybrid incompatibilities underlying speciation via character displacement in darters (Percidae: Etheostominae).</title>
        <authorList>
            <person name="Moran R.L."/>
            <person name="Catchen J.M."/>
            <person name="Fuller R.C."/>
        </authorList>
    </citation>
    <scope>NUCLEOTIDE SEQUENCE [LARGE SCALE GENOMIC DNA]</scope>
    <source>
        <strain evidence="1">EspeVRDwgs_2016</strain>
        <tissue evidence="1">Muscle</tissue>
    </source>
</reference>
<accession>A0A5J5D1V4</accession>
<evidence type="ECO:0000313" key="1">
    <source>
        <dbReference type="EMBL" id="KAA8587103.1"/>
    </source>
</evidence>
<dbReference type="EMBL" id="VOFY01000013">
    <property type="protein sequence ID" value="KAA8587103.1"/>
    <property type="molecule type" value="Genomic_DNA"/>
</dbReference>
<feature type="non-terminal residue" evidence="1">
    <location>
        <position position="66"/>
    </location>
</feature>